<reference evidence="2" key="1">
    <citation type="submission" date="2021-06" db="EMBL/GenBank/DDBJ databases">
        <authorList>
            <person name="Kallberg Y."/>
            <person name="Tangrot J."/>
            <person name="Rosling A."/>
        </authorList>
    </citation>
    <scope>NUCLEOTIDE SEQUENCE</scope>
    <source>
        <strain evidence="2">UK204</strain>
    </source>
</reference>
<dbReference type="Pfam" id="PF10551">
    <property type="entry name" value="MULE"/>
    <property type="match status" value="1"/>
</dbReference>
<dbReference type="PANTHER" id="PTHR47718">
    <property type="entry name" value="OS01G0519700 PROTEIN"/>
    <property type="match status" value="1"/>
</dbReference>
<dbReference type="EMBL" id="CAJVPQ010016600">
    <property type="protein sequence ID" value="CAG8746081.1"/>
    <property type="molecule type" value="Genomic_DNA"/>
</dbReference>
<comment type="caution">
    <text evidence="2">The sequence shown here is derived from an EMBL/GenBank/DDBJ whole genome shotgun (WGS) entry which is preliminary data.</text>
</comment>
<evidence type="ECO:0000313" key="2">
    <source>
        <dbReference type="EMBL" id="CAG8746081.1"/>
    </source>
</evidence>
<accession>A0A9N9IRT7</accession>
<evidence type="ECO:0000259" key="1">
    <source>
        <dbReference type="Pfam" id="PF10551"/>
    </source>
</evidence>
<dbReference type="PANTHER" id="PTHR47718:SF17">
    <property type="entry name" value="PROTEIN FAR1-RELATED SEQUENCE 5-LIKE"/>
    <property type="match status" value="1"/>
</dbReference>
<feature type="domain" description="MULE transposase" evidence="1">
    <location>
        <begin position="6"/>
        <end position="46"/>
    </location>
</feature>
<sequence>MSLSKATGRLTPSLLYTDADPAIIAAINSTWPTTKHHFCLFHIRKNLEKHFLSKYRGEKWNKFFAAFCYARNSQVESIFEERWAALLEAYVLCFTHRAFNAGIQSIQRIELYNSIIKNNVNGSSSLTELEHIIERLLAKKSKFIKLNETIGKLPVSQDEDYHNHYFKEVDISCQYFLTLAILKLQRHEMNHSMHYRCHLSNLKYELKQQVTVESPRGMFSEDMFNVCVIELALVCHHFFATMLVSSIAKFHIGLLPQRWYTNVSVMEADSTLSNVSAISLLSNNGFGTVEHA</sequence>
<evidence type="ECO:0000313" key="3">
    <source>
        <dbReference type="Proteomes" id="UP000789570"/>
    </source>
</evidence>
<dbReference type="AlphaFoldDB" id="A0A9N9IRT7"/>
<organism evidence="2 3">
    <name type="scientific">Funneliformis caledonium</name>
    <dbReference type="NCBI Taxonomy" id="1117310"/>
    <lineage>
        <taxon>Eukaryota</taxon>
        <taxon>Fungi</taxon>
        <taxon>Fungi incertae sedis</taxon>
        <taxon>Mucoromycota</taxon>
        <taxon>Glomeromycotina</taxon>
        <taxon>Glomeromycetes</taxon>
        <taxon>Glomerales</taxon>
        <taxon>Glomeraceae</taxon>
        <taxon>Funneliformis</taxon>
    </lineage>
</organism>
<gene>
    <name evidence="2" type="ORF">FCALED_LOCUS15966</name>
</gene>
<protein>
    <submittedName>
        <fullName evidence="2">14334_t:CDS:1</fullName>
    </submittedName>
</protein>
<dbReference type="OrthoDB" id="2425091at2759"/>
<feature type="non-terminal residue" evidence="2">
    <location>
        <position position="1"/>
    </location>
</feature>
<proteinExistence type="predicted"/>
<name>A0A9N9IRT7_9GLOM</name>
<keyword evidence="3" id="KW-1185">Reference proteome</keyword>
<dbReference type="Proteomes" id="UP000789570">
    <property type="component" value="Unassembled WGS sequence"/>
</dbReference>
<dbReference type="InterPro" id="IPR018289">
    <property type="entry name" value="MULE_transposase_dom"/>
</dbReference>